<dbReference type="AlphaFoldDB" id="H1HPE6"/>
<comment type="subcellular location">
    <subcellularLocation>
        <location evidence="1">Cell outer membrane</location>
    </subcellularLocation>
</comment>
<dbReference type="GO" id="GO:0009279">
    <property type="term" value="C:cell outer membrane"/>
    <property type="evidence" value="ECO:0007669"/>
    <property type="project" value="UniProtKB-SubCell"/>
</dbReference>
<dbReference type="HOGENOM" id="CLU_637521_0_0_10"/>
<organism evidence="8 9">
    <name type="scientific">Segatella maculosa OT 289</name>
    <dbReference type="NCBI Taxonomy" id="999422"/>
    <lineage>
        <taxon>Bacteria</taxon>
        <taxon>Pseudomonadati</taxon>
        <taxon>Bacteroidota</taxon>
        <taxon>Bacteroidia</taxon>
        <taxon>Bacteroidales</taxon>
        <taxon>Prevotellaceae</taxon>
        <taxon>Segatella</taxon>
    </lineage>
</organism>
<dbReference type="PANTHER" id="PTHR30026:SF20">
    <property type="entry name" value="OUTER MEMBRANE PROTEIN TOLC"/>
    <property type="match status" value="1"/>
</dbReference>
<evidence type="ECO:0000313" key="9">
    <source>
        <dbReference type="Proteomes" id="UP000003167"/>
    </source>
</evidence>
<keyword evidence="7" id="KW-0998">Cell outer membrane</keyword>
<keyword evidence="9" id="KW-1185">Reference proteome</keyword>
<comment type="caution">
    <text evidence="8">The sequence shown here is derived from an EMBL/GenBank/DDBJ whole genome shotgun (WGS) entry which is preliminary data.</text>
</comment>
<comment type="similarity">
    <text evidence="2">Belongs to the outer membrane factor (OMF) (TC 1.B.17) family.</text>
</comment>
<sequence length="428" mass="48695">MMCFVLSLQQLNDRTMKKKLLICCCVLPLQLWAQSLTLEACKQRAEANYPVVSQYRLIELTRDFTLENAAKSWLPQVAVSVSGIAFTDLLDVSGPMKQLGIDTKNTMASGMVMLNQNLYDGGQTRTQRQMVRAQAEVQHRQLAVSLYDLNRRVEQLYFGILLLDAQIKHTRLLQEDLTLSRKTVEAMLKAGVANQSDVDVVAVEQENSLQLLDTQLASRLSYLKMLGLFVGQSLGNDTRLEMPTALETSSREVLRPELSYYQAREGLLNAQRKQLDSRLMPTLKAFGMGAYHTKVTDLMKNGMLAGGITFSWNIGALYTRKNDLRRLDVDRQQVESERATFLFNNSLEVESTEGNIAMLKKQLVHDNEIVRLREQIRDKSEKKVRLGTESVNEMLRDINAVSKARQQRSTHEIRLIEAFYALRTNINQ</sequence>
<dbReference type="GO" id="GO:0015562">
    <property type="term" value="F:efflux transmembrane transporter activity"/>
    <property type="evidence" value="ECO:0007669"/>
    <property type="project" value="InterPro"/>
</dbReference>
<name>H1HPE6_9BACT</name>
<dbReference type="GO" id="GO:1990281">
    <property type="term" value="C:efflux pump complex"/>
    <property type="evidence" value="ECO:0007669"/>
    <property type="project" value="TreeGrafter"/>
</dbReference>
<dbReference type="Proteomes" id="UP000003167">
    <property type="component" value="Unassembled WGS sequence"/>
</dbReference>
<dbReference type="SUPFAM" id="SSF56954">
    <property type="entry name" value="Outer membrane efflux proteins (OEP)"/>
    <property type="match status" value="1"/>
</dbReference>
<dbReference type="PATRIC" id="fig|999422.3.peg.2145"/>
<dbReference type="Pfam" id="PF02321">
    <property type="entry name" value="OEP"/>
    <property type="match status" value="1"/>
</dbReference>
<dbReference type="GO" id="GO:0015288">
    <property type="term" value="F:porin activity"/>
    <property type="evidence" value="ECO:0007669"/>
    <property type="project" value="TreeGrafter"/>
</dbReference>
<dbReference type="EMBL" id="AGEK01000035">
    <property type="protein sequence ID" value="EHO67915.1"/>
    <property type="molecule type" value="Genomic_DNA"/>
</dbReference>
<protein>
    <recommendedName>
        <fullName evidence="10">Outer membrane efflux protein</fullName>
    </recommendedName>
</protein>
<keyword evidence="3" id="KW-0813">Transport</keyword>
<proteinExistence type="inferred from homology"/>
<evidence type="ECO:0000313" key="8">
    <source>
        <dbReference type="EMBL" id="EHO67915.1"/>
    </source>
</evidence>
<keyword evidence="5" id="KW-0812">Transmembrane</keyword>
<dbReference type="InterPro" id="IPR051906">
    <property type="entry name" value="TolC-like"/>
</dbReference>
<evidence type="ECO:0000256" key="4">
    <source>
        <dbReference type="ARBA" id="ARBA00022452"/>
    </source>
</evidence>
<keyword evidence="4" id="KW-1134">Transmembrane beta strand</keyword>
<reference evidence="8 9" key="1">
    <citation type="submission" date="2011-12" db="EMBL/GenBank/DDBJ databases">
        <title>The Genome Sequence of Prevotella maculosa OT 289.</title>
        <authorList>
            <consortium name="The Broad Institute Genome Sequencing Platform"/>
            <person name="Earl A."/>
            <person name="Ward D."/>
            <person name="Feldgarden M."/>
            <person name="Gevers D."/>
            <person name="Izard J."/>
            <person name="Blanton J.M."/>
            <person name="Mathney J."/>
            <person name="Tanner A.C."/>
            <person name="Dewhirst F.E."/>
            <person name="Young S.K."/>
            <person name="Zeng Q."/>
            <person name="Gargeya S."/>
            <person name="Fitzgerald M."/>
            <person name="Haas B."/>
            <person name="Abouelleil A."/>
            <person name="Alvarado L."/>
            <person name="Arachchi H.M."/>
            <person name="Berlin A."/>
            <person name="Chapman S.B."/>
            <person name="Gearin G."/>
            <person name="Goldberg J."/>
            <person name="Griggs A."/>
            <person name="Gujja S."/>
            <person name="Hansen M."/>
            <person name="Heiman D."/>
            <person name="Howarth C."/>
            <person name="Larimer J."/>
            <person name="Lui A."/>
            <person name="MacDonald P.J.P."/>
            <person name="McCowen C."/>
            <person name="Montmayeur A."/>
            <person name="Murphy C."/>
            <person name="Neiman D."/>
            <person name="Pearson M."/>
            <person name="Priest M."/>
            <person name="Roberts A."/>
            <person name="Saif S."/>
            <person name="Shea T."/>
            <person name="Sisk P."/>
            <person name="Stolte C."/>
            <person name="Sykes S."/>
            <person name="Wortman J."/>
            <person name="Nusbaum C."/>
            <person name="Birren B."/>
        </authorList>
    </citation>
    <scope>NUCLEOTIDE SEQUENCE [LARGE SCALE GENOMIC DNA]</scope>
    <source>
        <strain evidence="8 9">OT 289</strain>
    </source>
</reference>
<dbReference type="PANTHER" id="PTHR30026">
    <property type="entry name" value="OUTER MEMBRANE PROTEIN TOLC"/>
    <property type="match status" value="1"/>
</dbReference>
<evidence type="ECO:0008006" key="10">
    <source>
        <dbReference type="Google" id="ProtNLM"/>
    </source>
</evidence>
<dbReference type="Gene3D" id="1.20.1600.10">
    <property type="entry name" value="Outer membrane efflux proteins (OEP)"/>
    <property type="match status" value="1"/>
</dbReference>
<evidence type="ECO:0000256" key="1">
    <source>
        <dbReference type="ARBA" id="ARBA00004442"/>
    </source>
</evidence>
<evidence type="ECO:0000256" key="5">
    <source>
        <dbReference type="ARBA" id="ARBA00022692"/>
    </source>
</evidence>
<evidence type="ECO:0000256" key="2">
    <source>
        <dbReference type="ARBA" id="ARBA00007613"/>
    </source>
</evidence>
<keyword evidence="6" id="KW-0472">Membrane</keyword>
<evidence type="ECO:0000256" key="6">
    <source>
        <dbReference type="ARBA" id="ARBA00023136"/>
    </source>
</evidence>
<evidence type="ECO:0000256" key="7">
    <source>
        <dbReference type="ARBA" id="ARBA00023237"/>
    </source>
</evidence>
<dbReference type="STRING" id="999422.HMPREF9944_02040"/>
<accession>H1HPE6</accession>
<evidence type="ECO:0000256" key="3">
    <source>
        <dbReference type="ARBA" id="ARBA00022448"/>
    </source>
</evidence>
<gene>
    <name evidence="8" type="ORF">HMPREF9944_02040</name>
</gene>
<dbReference type="InterPro" id="IPR003423">
    <property type="entry name" value="OMP_efflux"/>
</dbReference>